<protein>
    <submittedName>
        <fullName evidence="3">Uncharacterized protein</fullName>
    </submittedName>
</protein>
<evidence type="ECO:0000313" key="3">
    <source>
        <dbReference type="EMBL" id="EFE36944.1"/>
    </source>
</evidence>
<evidence type="ECO:0000256" key="2">
    <source>
        <dbReference type="SAM" id="Phobius"/>
    </source>
</evidence>
<keyword evidence="2" id="KW-0472">Membrane</keyword>
<sequence>MLTRGAEPSTLKRLLDERKKKARALIIVGWLTISLQVQWILLPSHDHARRHLGKLAEAKQERRQQQQQQKKKKKKKREEY</sequence>
<dbReference type="AlphaFoldDB" id="D4AJM1"/>
<feature type="compositionally biased region" description="Basic and acidic residues" evidence="1">
    <location>
        <begin position="54"/>
        <end position="64"/>
    </location>
</feature>
<dbReference type="EMBL" id="ABSU01000001">
    <property type="protein sequence ID" value="EFE36944.1"/>
    <property type="molecule type" value="Genomic_DNA"/>
</dbReference>
<dbReference type="RefSeq" id="XP_003017589.1">
    <property type="nucleotide sequence ID" value="XM_003017543.1"/>
</dbReference>
<name>D4AJM1_ARTBC</name>
<keyword evidence="2" id="KW-1133">Transmembrane helix</keyword>
<feature type="transmembrane region" description="Helical" evidence="2">
    <location>
        <begin position="22"/>
        <end position="42"/>
    </location>
</feature>
<evidence type="ECO:0000313" key="4">
    <source>
        <dbReference type="Proteomes" id="UP000008866"/>
    </source>
</evidence>
<feature type="region of interest" description="Disordered" evidence="1">
    <location>
        <begin position="51"/>
        <end position="80"/>
    </location>
</feature>
<organism evidence="3 4">
    <name type="scientific">Arthroderma benhamiae (strain ATCC MYA-4681 / CBS 112371)</name>
    <name type="common">Trichophyton mentagrophytes</name>
    <dbReference type="NCBI Taxonomy" id="663331"/>
    <lineage>
        <taxon>Eukaryota</taxon>
        <taxon>Fungi</taxon>
        <taxon>Dikarya</taxon>
        <taxon>Ascomycota</taxon>
        <taxon>Pezizomycotina</taxon>
        <taxon>Eurotiomycetes</taxon>
        <taxon>Eurotiomycetidae</taxon>
        <taxon>Onygenales</taxon>
        <taxon>Arthrodermataceae</taxon>
        <taxon>Trichophyton</taxon>
    </lineage>
</organism>
<comment type="caution">
    <text evidence="3">The sequence shown here is derived from an EMBL/GenBank/DDBJ whole genome shotgun (WGS) entry which is preliminary data.</text>
</comment>
<gene>
    <name evidence="3" type="ORF">ARB_04471</name>
</gene>
<dbReference type="Proteomes" id="UP000008866">
    <property type="component" value="Unassembled WGS sequence"/>
</dbReference>
<reference evidence="4" key="1">
    <citation type="journal article" date="2011" name="Genome Biol.">
        <title>Comparative and functional genomics provide insights into the pathogenicity of dermatophytic fungi.</title>
        <authorList>
            <person name="Burmester A."/>
            <person name="Shelest E."/>
            <person name="Gloeckner G."/>
            <person name="Heddergott C."/>
            <person name="Schindler S."/>
            <person name="Staib P."/>
            <person name="Heidel A."/>
            <person name="Felder M."/>
            <person name="Petzold A."/>
            <person name="Szafranski K."/>
            <person name="Feuermann M."/>
            <person name="Pedruzzi I."/>
            <person name="Priebe S."/>
            <person name="Groth M."/>
            <person name="Winkler R."/>
            <person name="Li W."/>
            <person name="Kniemeyer O."/>
            <person name="Schroeckh V."/>
            <person name="Hertweck C."/>
            <person name="Hube B."/>
            <person name="White T.C."/>
            <person name="Platzer M."/>
            <person name="Guthke R."/>
            <person name="Heitman J."/>
            <person name="Woestemeyer J."/>
            <person name="Zipfel P.F."/>
            <person name="Monod M."/>
            <person name="Brakhage A.A."/>
        </authorList>
    </citation>
    <scope>NUCLEOTIDE SEQUENCE [LARGE SCALE GENOMIC DNA]</scope>
    <source>
        <strain evidence="4">ATCC MYA-4681 / CBS 112371</strain>
    </source>
</reference>
<dbReference type="KEGG" id="abe:ARB_04471"/>
<feature type="compositionally biased region" description="Basic residues" evidence="1">
    <location>
        <begin position="69"/>
        <end position="80"/>
    </location>
</feature>
<keyword evidence="4" id="KW-1185">Reference proteome</keyword>
<dbReference type="HOGENOM" id="CLU_2589251_0_0_1"/>
<accession>D4AJM1</accession>
<dbReference type="GeneID" id="9522434"/>
<keyword evidence="2" id="KW-0812">Transmembrane</keyword>
<proteinExistence type="predicted"/>
<evidence type="ECO:0000256" key="1">
    <source>
        <dbReference type="SAM" id="MobiDB-lite"/>
    </source>
</evidence>